<reference evidence="1" key="1">
    <citation type="journal article" date="2014" name="Front. Microbiol.">
        <title>High frequency of phylogenetically diverse reductive dehalogenase-homologous genes in deep subseafloor sedimentary metagenomes.</title>
        <authorList>
            <person name="Kawai M."/>
            <person name="Futagami T."/>
            <person name="Toyoda A."/>
            <person name="Takaki Y."/>
            <person name="Nishi S."/>
            <person name="Hori S."/>
            <person name="Arai W."/>
            <person name="Tsubouchi T."/>
            <person name="Morono Y."/>
            <person name="Uchiyama I."/>
            <person name="Ito T."/>
            <person name="Fujiyama A."/>
            <person name="Inagaki F."/>
            <person name="Takami H."/>
        </authorList>
    </citation>
    <scope>NUCLEOTIDE SEQUENCE</scope>
    <source>
        <strain evidence="1">Expedition CK06-06</strain>
    </source>
</reference>
<protein>
    <submittedName>
        <fullName evidence="1">Uncharacterized protein</fullName>
    </submittedName>
</protein>
<accession>X1V5S7</accession>
<organism evidence="1">
    <name type="scientific">marine sediment metagenome</name>
    <dbReference type="NCBI Taxonomy" id="412755"/>
    <lineage>
        <taxon>unclassified sequences</taxon>
        <taxon>metagenomes</taxon>
        <taxon>ecological metagenomes</taxon>
    </lineage>
</organism>
<feature type="non-terminal residue" evidence="1">
    <location>
        <position position="147"/>
    </location>
</feature>
<evidence type="ECO:0000313" key="1">
    <source>
        <dbReference type="EMBL" id="GAJ07501.1"/>
    </source>
</evidence>
<sequence length="147" mass="15395">MHIGSQHGQTSVDSFAGLGVDIKIDPTFGYSGTGAQEGTCANYMNAYEPATAPASDGTADNITVYLSGWGAGEEVKCALYDNTDDSKIAETAERTTGGDSGWFVFVFSEPKPSITNGGDYLLVCFGDDTVNNNFDTTGSGTVYREAA</sequence>
<dbReference type="AlphaFoldDB" id="X1V5S7"/>
<proteinExistence type="predicted"/>
<gene>
    <name evidence="1" type="ORF">S12H4_48858</name>
</gene>
<comment type="caution">
    <text evidence="1">The sequence shown here is derived from an EMBL/GenBank/DDBJ whole genome shotgun (WGS) entry which is preliminary data.</text>
</comment>
<name>X1V5S7_9ZZZZ</name>
<dbReference type="EMBL" id="BARW01030583">
    <property type="protein sequence ID" value="GAJ07501.1"/>
    <property type="molecule type" value="Genomic_DNA"/>
</dbReference>